<proteinExistence type="predicted"/>
<dbReference type="AlphaFoldDB" id="A0A9X4R3D7"/>
<organism evidence="2 3">
    <name type="scientific">Pelomonas aquatica</name>
    <dbReference type="NCBI Taxonomy" id="431058"/>
    <lineage>
        <taxon>Bacteria</taxon>
        <taxon>Pseudomonadati</taxon>
        <taxon>Pseudomonadota</taxon>
        <taxon>Betaproteobacteria</taxon>
        <taxon>Burkholderiales</taxon>
        <taxon>Sphaerotilaceae</taxon>
        <taxon>Roseateles</taxon>
    </lineage>
</organism>
<dbReference type="EMBL" id="SGUG01000003">
    <property type="protein sequence ID" value="MDG0861285.1"/>
    <property type="molecule type" value="Genomic_DNA"/>
</dbReference>
<reference evidence="2" key="1">
    <citation type="submission" date="2019-02" db="EMBL/GenBank/DDBJ databases">
        <title>Draft genome of the type strain Pelomonas aquatica CCUG 52575T.</title>
        <authorList>
            <person name="Gomila M."/>
            <person name="Lalucat J."/>
        </authorList>
    </citation>
    <scope>NUCLEOTIDE SEQUENCE</scope>
    <source>
        <strain evidence="2">CCUG 52575</strain>
    </source>
</reference>
<keyword evidence="1" id="KW-0472">Membrane</keyword>
<dbReference type="Pfam" id="PF07963">
    <property type="entry name" value="N_methyl"/>
    <property type="match status" value="1"/>
</dbReference>
<evidence type="ECO:0000256" key="1">
    <source>
        <dbReference type="SAM" id="Phobius"/>
    </source>
</evidence>
<feature type="transmembrane region" description="Helical" evidence="1">
    <location>
        <begin position="20"/>
        <end position="41"/>
    </location>
</feature>
<comment type="caution">
    <text evidence="2">The sequence shown here is derived from an EMBL/GenBank/DDBJ whole genome shotgun (WGS) entry which is preliminary data.</text>
</comment>
<evidence type="ECO:0000313" key="3">
    <source>
        <dbReference type="Proteomes" id="UP001152766"/>
    </source>
</evidence>
<sequence length="381" mass="40144">MPSFCNHPTARQRGFSLIEAAIAMAIMAFGMLAIIGLQGMLHQKADLGRQRSEATRLAEQQLEQLRSFNAISSGTGLVAWADMASGSDTPTGSNASFTRKWTVGGAVTDSYRPIQVDVTWADRASTTGAVTMNTVTLNSVIAKVDPALAGALNFPLPGNGTIKRPFNRNLNIPVKSLDLGGGQSAYQLANNFAVVFNNATGYVVMKCTFTIVSASQLSQCPNYNAYIVAGYVSMGGKKPPATIPATGLNLSQTTGTVSRGSTECIYGPAKDQNTGQPIPGYNYYLCVMTVNGANGTWAGTIQLTGMSSGSPPYLVCRYQYPASTGADNNMRNVQPYVAVNESLDQQNYVITGDANCSNLPGTVLHQSCTTANASGCPANPD</sequence>
<keyword evidence="1" id="KW-0812">Transmembrane</keyword>
<dbReference type="Proteomes" id="UP001152766">
    <property type="component" value="Unassembled WGS sequence"/>
</dbReference>
<keyword evidence="3" id="KW-1185">Reference proteome</keyword>
<dbReference type="RefSeq" id="WP_268146976.1">
    <property type="nucleotide sequence ID" value="NZ_JAPPUW010000002.1"/>
</dbReference>
<accession>A0A9X4R3D7</accession>
<dbReference type="InterPro" id="IPR012902">
    <property type="entry name" value="N_methyl_site"/>
</dbReference>
<dbReference type="PROSITE" id="PS00409">
    <property type="entry name" value="PROKAR_NTER_METHYL"/>
    <property type="match status" value="1"/>
</dbReference>
<gene>
    <name evidence="2" type="ORF">EXJ73_02190</name>
</gene>
<evidence type="ECO:0000313" key="2">
    <source>
        <dbReference type="EMBL" id="MDG0861285.1"/>
    </source>
</evidence>
<protein>
    <submittedName>
        <fullName evidence="2">Prepilin-type N-terminal cleavage/methylation domain-containing protein</fullName>
    </submittedName>
</protein>
<keyword evidence="1" id="KW-1133">Transmembrane helix</keyword>
<name>A0A9X4R3D7_9BURK</name>
<dbReference type="NCBIfam" id="TIGR02532">
    <property type="entry name" value="IV_pilin_GFxxxE"/>
    <property type="match status" value="1"/>
</dbReference>